<organism evidence="3 4">
    <name type="scientific">Arsukibacterium ikkense</name>
    <dbReference type="NCBI Taxonomy" id="336831"/>
    <lineage>
        <taxon>Bacteria</taxon>
        <taxon>Pseudomonadati</taxon>
        <taxon>Pseudomonadota</taxon>
        <taxon>Gammaproteobacteria</taxon>
        <taxon>Chromatiales</taxon>
        <taxon>Chromatiaceae</taxon>
        <taxon>Arsukibacterium</taxon>
    </lineage>
</organism>
<dbReference type="RefSeq" id="WP_046558969.1">
    <property type="nucleotide sequence ID" value="NZ_LAHO01000020.1"/>
</dbReference>
<name>A0A0M2V344_9GAMM</name>
<feature type="transmembrane region" description="Helical" evidence="1">
    <location>
        <begin position="524"/>
        <end position="542"/>
    </location>
</feature>
<keyword evidence="1" id="KW-1133">Transmembrane helix</keyword>
<proteinExistence type="predicted"/>
<accession>A0A0M2V344</accession>
<dbReference type="EMBL" id="LAHO01000020">
    <property type="protein sequence ID" value="KKO44065.1"/>
    <property type="molecule type" value="Genomic_DNA"/>
</dbReference>
<keyword evidence="1" id="KW-0472">Membrane</keyword>
<evidence type="ECO:0000256" key="1">
    <source>
        <dbReference type="SAM" id="Phobius"/>
    </source>
</evidence>
<evidence type="ECO:0000313" key="4">
    <source>
        <dbReference type="Proteomes" id="UP000034228"/>
    </source>
</evidence>
<dbReference type="OrthoDB" id="8540209at2"/>
<sequence>MRRLRCYVVALFWCGLTLLPETVASSHTDAADVSIIGYHQLTGQDLTSLAQQLPETPLQQLKLLQDQLFHSEQLLAVALDTIGFATTDDKTATPFTREQQSRWRQLVYNSSFKAGHWRQHVPTPLSWQATPRCGCAPEIVRQERFTNFSYGLVPYWQSGDSEIAFNAFNRIGLYSFTLGEHNQLQSPPNWRNNQQFNDFINTAQSHNTYLDIVVTAFDRISYHPADLQRLREQLVAELTTPMAGFALNNLQPWLSLGLSSRRTLADGVTFNLDLSSLTVAEQLNFETFLSDLRADLNLPAEASATDTYYINLKIPAKAVLNAALPKEVMALLNKVAVGPGAADTPYSPEKLAELAPLVNLLLVRFDHSIADSVGHSSAAKPDVYQFRREMKLLKTAIDSMANADDATLLLEKILPLFEMAQLQQSGQLTEQDLRNDLTYANWNFSGAAFWTLPLSQAQYDIVYQAFSVPSYGYQQVLLQLCDRVCPKRWFWRLVLAMLLLSVLAVYLLATLFYHPLQRWLEHPVMLYGVPGVFAIGLLLILSCDPYWHQFQSIILIVALALLLLGFILYRRLQQRREHYP</sequence>
<feature type="signal peptide" evidence="2">
    <location>
        <begin position="1"/>
        <end position="24"/>
    </location>
</feature>
<gene>
    <name evidence="3" type="ORF">WG68_17240</name>
</gene>
<reference evidence="3 4" key="1">
    <citation type="submission" date="2015-03" db="EMBL/GenBank/DDBJ databases">
        <title>Draft genome sequences of two protease-producing strains of Arsukibacterium isolated from two cold and alkaline environments.</title>
        <authorList>
            <person name="Lylloff J.E."/>
            <person name="Skov L.B."/>
            <person name="Jepsen M."/>
            <person name="Hallin P.F."/>
            <person name="Sorensen S.J."/>
            <person name="Stougaard P."/>
            <person name="Glaring M.A."/>
        </authorList>
    </citation>
    <scope>NUCLEOTIDE SEQUENCE [LARGE SCALE GENOMIC DNA]</scope>
    <source>
        <strain evidence="3 4">GCM72</strain>
    </source>
</reference>
<dbReference type="PATRIC" id="fig|336831.14.peg.302"/>
<keyword evidence="2" id="KW-0732">Signal</keyword>
<dbReference type="AlphaFoldDB" id="A0A0M2V344"/>
<dbReference type="STRING" id="336831.WG68_17240"/>
<feature type="transmembrane region" description="Helical" evidence="1">
    <location>
        <begin position="489"/>
        <end position="512"/>
    </location>
</feature>
<keyword evidence="4" id="KW-1185">Reference proteome</keyword>
<protein>
    <submittedName>
        <fullName evidence="3">Uncharacterized protein</fullName>
    </submittedName>
</protein>
<evidence type="ECO:0000256" key="2">
    <source>
        <dbReference type="SAM" id="SignalP"/>
    </source>
</evidence>
<feature type="chain" id="PRO_5005644442" evidence="2">
    <location>
        <begin position="25"/>
        <end position="580"/>
    </location>
</feature>
<dbReference type="Proteomes" id="UP000034228">
    <property type="component" value="Unassembled WGS sequence"/>
</dbReference>
<keyword evidence="1" id="KW-0812">Transmembrane</keyword>
<feature type="transmembrane region" description="Helical" evidence="1">
    <location>
        <begin position="548"/>
        <end position="569"/>
    </location>
</feature>
<comment type="caution">
    <text evidence="3">The sequence shown here is derived from an EMBL/GenBank/DDBJ whole genome shotgun (WGS) entry which is preliminary data.</text>
</comment>
<evidence type="ECO:0000313" key="3">
    <source>
        <dbReference type="EMBL" id="KKO44065.1"/>
    </source>
</evidence>